<name>A0A4Y2KZI8_ARAVE</name>
<evidence type="ECO:0000313" key="2">
    <source>
        <dbReference type="Proteomes" id="UP000499080"/>
    </source>
</evidence>
<dbReference type="AlphaFoldDB" id="A0A4Y2KZI8"/>
<sequence>MWGRKLGGQPREGAFSELFTTTLTTISIYLTSPHREAKVYHFLSSGAINLPQNVVKNLRTVTKCQRDGTPAHFLSIVKNCVDIAFLIRWTGCGVPVAT</sequence>
<protein>
    <submittedName>
        <fullName evidence="1">Uncharacterized protein</fullName>
    </submittedName>
</protein>
<gene>
    <name evidence="1" type="ORF">AVEN_220503_1</name>
</gene>
<organism evidence="1 2">
    <name type="scientific">Araneus ventricosus</name>
    <name type="common">Orbweaver spider</name>
    <name type="synonym">Epeira ventricosa</name>
    <dbReference type="NCBI Taxonomy" id="182803"/>
    <lineage>
        <taxon>Eukaryota</taxon>
        <taxon>Metazoa</taxon>
        <taxon>Ecdysozoa</taxon>
        <taxon>Arthropoda</taxon>
        <taxon>Chelicerata</taxon>
        <taxon>Arachnida</taxon>
        <taxon>Araneae</taxon>
        <taxon>Araneomorphae</taxon>
        <taxon>Entelegynae</taxon>
        <taxon>Araneoidea</taxon>
        <taxon>Araneidae</taxon>
        <taxon>Araneus</taxon>
    </lineage>
</organism>
<proteinExistence type="predicted"/>
<dbReference type="EMBL" id="BGPR01197090">
    <property type="protein sequence ID" value="GBN07738.1"/>
    <property type="molecule type" value="Genomic_DNA"/>
</dbReference>
<comment type="caution">
    <text evidence="1">The sequence shown here is derived from an EMBL/GenBank/DDBJ whole genome shotgun (WGS) entry which is preliminary data.</text>
</comment>
<evidence type="ECO:0000313" key="1">
    <source>
        <dbReference type="EMBL" id="GBN07738.1"/>
    </source>
</evidence>
<accession>A0A4Y2KZI8</accession>
<dbReference type="Proteomes" id="UP000499080">
    <property type="component" value="Unassembled WGS sequence"/>
</dbReference>
<keyword evidence="2" id="KW-1185">Reference proteome</keyword>
<reference evidence="1 2" key="1">
    <citation type="journal article" date="2019" name="Sci. Rep.">
        <title>Orb-weaving spider Araneus ventricosus genome elucidates the spidroin gene catalogue.</title>
        <authorList>
            <person name="Kono N."/>
            <person name="Nakamura H."/>
            <person name="Ohtoshi R."/>
            <person name="Moran D.A.P."/>
            <person name="Shinohara A."/>
            <person name="Yoshida Y."/>
            <person name="Fujiwara M."/>
            <person name="Mori M."/>
            <person name="Tomita M."/>
            <person name="Arakawa K."/>
        </authorList>
    </citation>
    <scope>NUCLEOTIDE SEQUENCE [LARGE SCALE GENOMIC DNA]</scope>
</reference>